<keyword evidence="1" id="KW-0472">Membrane</keyword>
<keyword evidence="1" id="KW-0812">Transmembrane</keyword>
<feature type="transmembrane region" description="Helical" evidence="1">
    <location>
        <begin position="29"/>
        <end position="52"/>
    </location>
</feature>
<keyword evidence="3" id="KW-1185">Reference proteome</keyword>
<gene>
    <name evidence="2" type="ORF">M440DRAFT_193185</name>
</gene>
<accession>A0A2T4CFP7</accession>
<evidence type="ECO:0000256" key="1">
    <source>
        <dbReference type="SAM" id="Phobius"/>
    </source>
</evidence>
<proteinExistence type="predicted"/>
<reference evidence="2 3" key="1">
    <citation type="submission" date="2016-07" db="EMBL/GenBank/DDBJ databases">
        <title>Multiple horizontal gene transfer events from other fungi enriched the ability of initially mycotrophic Trichoderma (Ascomycota) to feed on dead plant biomass.</title>
        <authorList>
            <consortium name="DOE Joint Genome Institute"/>
            <person name="Aerts A."/>
            <person name="Atanasova L."/>
            <person name="Chenthamara K."/>
            <person name="Zhang J."/>
            <person name="Grujic M."/>
            <person name="Henrissat B."/>
            <person name="Kuo A."/>
            <person name="Salamov A."/>
            <person name="Lipzen A."/>
            <person name="Labutti K."/>
            <person name="Barry K."/>
            <person name="Miao Y."/>
            <person name="Rahimi M.J."/>
            <person name="Shen Q."/>
            <person name="Grigoriev I.V."/>
            <person name="Kubicek C.P."/>
            <person name="Druzhinina I.S."/>
        </authorList>
    </citation>
    <scope>NUCLEOTIDE SEQUENCE [LARGE SCALE GENOMIC DNA]</scope>
    <source>
        <strain evidence="2 3">ATCC 18648</strain>
    </source>
</reference>
<dbReference type="AlphaFoldDB" id="A0A2T4CFP7"/>
<organism evidence="2 3">
    <name type="scientific">Trichoderma longibrachiatum ATCC 18648</name>
    <dbReference type="NCBI Taxonomy" id="983965"/>
    <lineage>
        <taxon>Eukaryota</taxon>
        <taxon>Fungi</taxon>
        <taxon>Dikarya</taxon>
        <taxon>Ascomycota</taxon>
        <taxon>Pezizomycotina</taxon>
        <taxon>Sordariomycetes</taxon>
        <taxon>Hypocreomycetidae</taxon>
        <taxon>Hypocreales</taxon>
        <taxon>Hypocreaceae</taxon>
        <taxon>Trichoderma</taxon>
    </lineage>
</organism>
<evidence type="ECO:0000313" key="3">
    <source>
        <dbReference type="Proteomes" id="UP000240760"/>
    </source>
</evidence>
<name>A0A2T4CFP7_TRILO</name>
<evidence type="ECO:0000313" key="2">
    <source>
        <dbReference type="EMBL" id="PTB80391.1"/>
    </source>
</evidence>
<protein>
    <submittedName>
        <fullName evidence="2">Uncharacterized protein</fullName>
    </submittedName>
</protein>
<sequence>MKGRKSLRWLTAPQEPHLSCLRNTNHLSFFFSSFFFFPFFWCCLSLSMSLLIEPRILNEHARSQSGSGTCPHGALPSRCQVVASPYLR</sequence>
<keyword evidence="1" id="KW-1133">Transmembrane helix</keyword>
<dbReference type="EMBL" id="KZ679127">
    <property type="protein sequence ID" value="PTB80391.1"/>
    <property type="molecule type" value="Genomic_DNA"/>
</dbReference>
<dbReference type="Proteomes" id="UP000240760">
    <property type="component" value="Unassembled WGS sequence"/>
</dbReference>